<organism evidence="21 22">
    <name type="scientific">Eumeta variegata</name>
    <name type="common">Bagworm moth</name>
    <name type="synonym">Eumeta japonica</name>
    <dbReference type="NCBI Taxonomy" id="151549"/>
    <lineage>
        <taxon>Eukaryota</taxon>
        <taxon>Metazoa</taxon>
        <taxon>Ecdysozoa</taxon>
        <taxon>Arthropoda</taxon>
        <taxon>Hexapoda</taxon>
        <taxon>Insecta</taxon>
        <taxon>Pterygota</taxon>
        <taxon>Neoptera</taxon>
        <taxon>Endopterygota</taxon>
        <taxon>Lepidoptera</taxon>
        <taxon>Glossata</taxon>
        <taxon>Ditrysia</taxon>
        <taxon>Tineoidea</taxon>
        <taxon>Psychidae</taxon>
        <taxon>Oiketicinae</taxon>
        <taxon>Eumeta</taxon>
    </lineage>
</organism>
<feature type="transmembrane region" description="Helical" evidence="18">
    <location>
        <begin position="329"/>
        <end position="353"/>
    </location>
</feature>
<dbReference type="EMBL" id="BGZK01000306">
    <property type="protein sequence ID" value="GBP35634.1"/>
    <property type="molecule type" value="Genomic_DNA"/>
</dbReference>
<evidence type="ECO:0000256" key="13">
    <source>
        <dbReference type="ARBA" id="ARBA00023242"/>
    </source>
</evidence>
<feature type="transmembrane region" description="Helical" evidence="18">
    <location>
        <begin position="420"/>
        <end position="441"/>
    </location>
</feature>
<comment type="catalytic activity">
    <reaction evidence="16">
        <text>O-phospho-L-threonyl-[protein] + H2O = L-threonyl-[protein] + phosphate</text>
        <dbReference type="Rhea" id="RHEA:47004"/>
        <dbReference type="Rhea" id="RHEA-COMP:11060"/>
        <dbReference type="Rhea" id="RHEA-COMP:11605"/>
        <dbReference type="ChEBI" id="CHEBI:15377"/>
        <dbReference type="ChEBI" id="CHEBI:30013"/>
        <dbReference type="ChEBI" id="CHEBI:43474"/>
        <dbReference type="ChEBI" id="CHEBI:61977"/>
        <dbReference type="EC" id="3.1.3.16"/>
    </reaction>
</comment>
<dbReference type="Pfam" id="PF03031">
    <property type="entry name" value="NIF"/>
    <property type="match status" value="1"/>
</dbReference>
<comment type="catalytic activity">
    <reaction evidence="15">
        <text>O-phospho-L-seryl-[protein] + H2O = L-seryl-[protein] + phosphate</text>
        <dbReference type="Rhea" id="RHEA:20629"/>
        <dbReference type="Rhea" id="RHEA-COMP:9863"/>
        <dbReference type="Rhea" id="RHEA-COMP:11604"/>
        <dbReference type="ChEBI" id="CHEBI:15377"/>
        <dbReference type="ChEBI" id="CHEBI:29999"/>
        <dbReference type="ChEBI" id="CHEBI:43474"/>
        <dbReference type="ChEBI" id="CHEBI:83421"/>
        <dbReference type="EC" id="3.1.3.16"/>
    </reaction>
</comment>
<evidence type="ECO:0000256" key="1">
    <source>
        <dbReference type="ARBA" id="ARBA00001946"/>
    </source>
</evidence>
<comment type="caution">
    <text evidence="21">The sequence shown here is derived from an EMBL/GenBank/DDBJ whole genome shotgun (WGS) entry which is preliminary data.</text>
</comment>
<evidence type="ECO:0000256" key="17">
    <source>
        <dbReference type="SAM" id="MobiDB-lite"/>
    </source>
</evidence>
<feature type="region of interest" description="Disordered" evidence="17">
    <location>
        <begin position="1673"/>
        <end position="1704"/>
    </location>
</feature>
<proteinExistence type="predicted"/>
<keyword evidence="13" id="KW-0539">Nucleus</keyword>
<dbReference type="GO" id="GO:0046872">
    <property type="term" value="F:metal ion binding"/>
    <property type="evidence" value="ECO:0007669"/>
    <property type="project" value="UniProtKB-KW"/>
</dbReference>
<dbReference type="PROSITE" id="PS50969">
    <property type="entry name" value="FCP1"/>
    <property type="match status" value="1"/>
</dbReference>
<feature type="compositionally biased region" description="Basic and acidic residues" evidence="17">
    <location>
        <begin position="1673"/>
        <end position="1682"/>
    </location>
</feature>
<evidence type="ECO:0000256" key="15">
    <source>
        <dbReference type="ARBA" id="ARBA00047761"/>
    </source>
</evidence>
<dbReference type="GO" id="GO:0005634">
    <property type="term" value="C:nucleus"/>
    <property type="evidence" value="ECO:0007669"/>
    <property type="project" value="UniProtKB-SubCell"/>
</dbReference>
<protein>
    <recommendedName>
        <fullName evidence="5">Ubiquitin-like domain-containing CTD phosphatase 1</fullName>
        <ecNumber evidence="4">3.1.3.16</ecNumber>
    </recommendedName>
    <alternativeName>
        <fullName evidence="14">Nuclear proteasome inhibitor UBLCP1</fullName>
    </alternativeName>
</protein>
<feature type="region of interest" description="Disordered" evidence="17">
    <location>
        <begin position="580"/>
        <end position="626"/>
    </location>
</feature>
<dbReference type="InterPro" id="IPR012858">
    <property type="entry name" value="DC_STAMP-like"/>
</dbReference>
<dbReference type="CDD" id="cd01813">
    <property type="entry name" value="Ubl_UBLCP1"/>
    <property type="match status" value="1"/>
</dbReference>
<feature type="compositionally biased region" description="Basic and acidic residues" evidence="17">
    <location>
        <begin position="1201"/>
        <end position="1215"/>
    </location>
</feature>
<feature type="domain" description="Ubiquitin-like" evidence="19">
    <location>
        <begin position="1384"/>
        <end position="1447"/>
    </location>
</feature>
<comment type="subcellular location">
    <subcellularLocation>
        <location evidence="3">Membrane</location>
        <topology evidence="3">Multi-pass membrane protein</topology>
    </subcellularLocation>
    <subcellularLocation>
        <location evidence="2">Nucleus</location>
    </subcellularLocation>
</comment>
<feature type="region of interest" description="Disordered" evidence="17">
    <location>
        <begin position="1161"/>
        <end position="1215"/>
    </location>
</feature>
<evidence type="ECO:0000259" key="20">
    <source>
        <dbReference type="PROSITE" id="PS50969"/>
    </source>
</evidence>
<dbReference type="GO" id="GO:0004722">
    <property type="term" value="F:protein serine/threonine phosphatase activity"/>
    <property type="evidence" value="ECO:0007669"/>
    <property type="project" value="UniProtKB-EC"/>
</dbReference>
<feature type="transmembrane region" description="Helical" evidence="18">
    <location>
        <begin position="239"/>
        <end position="259"/>
    </location>
</feature>
<dbReference type="Gene3D" id="3.40.50.1000">
    <property type="entry name" value="HAD superfamily/HAD-like"/>
    <property type="match status" value="1"/>
</dbReference>
<feature type="domain" description="FCP1 homology" evidence="20">
    <location>
        <begin position="1498"/>
        <end position="1658"/>
    </location>
</feature>
<keyword evidence="9" id="KW-0460">Magnesium</keyword>
<gene>
    <name evidence="21" type="primary">UBLCP1</name>
    <name evidence="21" type="ORF">EVAR_33837_1</name>
</gene>
<keyword evidence="11 18" id="KW-1133">Transmembrane helix</keyword>
<dbReference type="PANTHER" id="PTHR21041">
    <property type="entry name" value="DENDRITIC CELL-SPECIFIC TRANSMEMBRANE PROTEIN"/>
    <property type="match status" value="1"/>
</dbReference>
<dbReference type="Pfam" id="PF26037">
    <property type="entry name" value="zf-RING_DCST1_C"/>
    <property type="match status" value="1"/>
</dbReference>
<evidence type="ECO:0000313" key="21">
    <source>
        <dbReference type="EMBL" id="GBP35634.1"/>
    </source>
</evidence>
<evidence type="ECO:0000256" key="2">
    <source>
        <dbReference type="ARBA" id="ARBA00004123"/>
    </source>
</evidence>
<dbReference type="SMART" id="SM00213">
    <property type="entry name" value="UBQ"/>
    <property type="match status" value="1"/>
</dbReference>
<name>A0A4C1VCG6_EUMVA</name>
<comment type="cofactor">
    <cofactor evidence="1">
        <name>Mg(2+)</name>
        <dbReference type="ChEBI" id="CHEBI:18420"/>
    </cofactor>
</comment>
<dbReference type="Gene3D" id="3.10.20.90">
    <property type="entry name" value="Phosphatidylinositol 3-kinase Catalytic Subunit, Chain A, domain 1"/>
    <property type="match status" value="1"/>
</dbReference>
<keyword evidence="8" id="KW-0378">Hydrolase</keyword>
<feature type="compositionally biased region" description="Low complexity" evidence="17">
    <location>
        <begin position="580"/>
        <end position="592"/>
    </location>
</feature>
<evidence type="ECO:0000256" key="5">
    <source>
        <dbReference type="ARBA" id="ARBA00014187"/>
    </source>
</evidence>
<dbReference type="OrthoDB" id="6598372at2759"/>
<dbReference type="Proteomes" id="UP000299102">
    <property type="component" value="Unassembled WGS sequence"/>
</dbReference>
<dbReference type="FunFam" id="3.10.20.90:FF:000060">
    <property type="entry name" value="ubiquitin-like domain-containing CTD phosphatase 1"/>
    <property type="match status" value="1"/>
</dbReference>
<dbReference type="SMART" id="SM00577">
    <property type="entry name" value="CPDc"/>
    <property type="match status" value="1"/>
</dbReference>
<evidence type="ECO:0000256" key="9">
    <source>
        <dbReference type="ARBA" id="ARBA00022842"/>
    </source>
</evidence>
<dbReference type="SUPFAM" id="SSF56784">
    <property type="entry name" value="HAD-like"/>
    <property type="match status" value="1"/>
</dbReference>
<dbReference type="InterPro" id="IPR036412">
    <property type="entry name" value="HAD-like_sf"/>
</dbReference>
<keyword evidence="22" id="KW-1185">Reference proteome</keyword>
<feature type="compositionally biased region" description="Polar residues" evidence="17">
    <location>
        <begin position="1694"/>
        <end position="1704"/>
    </location>
</feature>
<evidence type="ECO:0000256" key="11">
    <source>
        <dbReference type="ARBA" id="ARBA00022989"/>
    </source>
</evidence>
<dbReference type="GO" id="GO:0016020">
    <property type="term" value="C:membrane"/>
    <property type="evidence" value="ECO:0007669"/>
    <property type="project" value="UniProtKB-SubCell"/>
</dbReference>
<feature type="compositionally biased region" description="Acidic residues" evidence="17">
    <location>
        <begin position="1166"/>
        <end position="1179"/>
    </location>
</feature>
<keyword evidence="12 18" id="KW-0472">Membrane</keyword>
<dbReference type="Pfam" id="PF07782">
    <property type="entry name" value="DC_STAMP"/>
    <property type="match status" value="1"/>
</dbReference>
<sequence length="1704" mass="196690">MSFVRAQLTNSLSSKRAKRSITSKMVVGPSAFNGLRRHLTVHYESRCLVFLLIPQFFSKMGRYTLTCYALVLILTGPATNTLRNSEVLSESMACGQEQLKSSVKQIAESIKKPFNSMKDTIKHMIGSVKQIAAKFKQSLLSVHRLVMSIVRVMESAFSWLSSVVNICNKKVGTPYERCTRALNDGVLDCRARLGPYFSWLCNVAYVAKAACYAVKPLDVICVLVAAGIVTEIRHRAEPLLTWLSLSSCVTSLFLLLIIFRAKYYQHMFETRSRFDNRYITKELRDLDLRRARENRDTILPLNTRERAKYVDAKSFRLVASEKLKLSRSVVYMMITTFKLLVHIVADYSLYWVLMTIRYHGRFQSPVLPGAPDAGVKVAGEGAVAGMIKSLIDSLGMPLSAESPSPVSCLPDPYPPDFRRYTQIGILILLLWFSVFFEPYGLRLRHVVMGLYRPERAKARAIWLYNHILRTRAGFLKLARRKLHLNYKYLSEEKFTFRQWLDANIPCWWLRYILGTGGKEAHCLLCGTAELPNDPDRQLYRCETPDCPGIFCARCFADIGQMCTICMSPIDYGDISDVSLEKGSSAESSSTESSDSEDDIEDESSTELSEKSRDSDADDSDSSPPRKKLLSYFQKNMEYRNISKTEKADRKLYYWKQYTSKPRSKKIDKEIQDTQKYTVPKRIMEKKENGTFDEKVVTEYKKQILSQSLRTKAKFWSTSKNKKLSMKKKRDSYWNRNLATTNYFITKKFFTESINKKSKILWEECRKYMKNILIDRERNTTKPFVNLSDRDSMLEIKRNILNRSDRISYTEAIMRSRRGFKNRLIYCTCIRKTRRRTRTVPNKRIFLEETSSTEMPEMTKYQNTVEAGDANAFKLEHNAQTDRANENLFAEVQKSHSSDSSVRKAMIVNEESLTIQKMLAANIHKNKLQTKKVRSQQKADGKTSDKYKFWQYLHWSFWRNHLKNFITSNVSNEENDSRLIEVKTDLAKSETGENYNQSDSNNKELVKMSSHSWIKAHYDREVGLLKPIESKSSEDFSKIEEELKMSSLKRKVKLKSCSKEDVKEAKTFEWHGKTKTKMCSCPATGCCCKGEYAEPSADVAGDLSLKKNPDEEGTLTKLKKKVFARAPVKKATENAAHDESSQDTDANSLLVKDVHADGSNYSIVSLDTEDEVEMEEEAQTEEERKMKLTPLQLVEVDSGESVDSRKNKRNDDDSERSRFLKLRKKIKLAKLKARITKKEVFSLLLKLREETVDEASFQDLREDNFLSDGVHCAGPSQSRVSLEGETDEDVDVETMEKELSSIDLTQSDSKDLICPQKNTKLKDSRINIFGTKELSVRNPFTKYFHTSTPRKRRYEKRPMSPRVHITNDGRLTVVKWNGQEYELPELTPTDSVAMLKSAIENATRVRPERQKLLNIKYQGKAAKDNCMLSELNLKPNLKILMMGSLEEAIEGARAKPENDDVVNDLDIEEEEIDVENQEVYLAKISKRVKEYKINMLNEPRPGKKLLVLDIDYTLFDHRSVAETGYELMRPYLHEFLTTAYVEYDIVIWSATGMKWIEEKMKLLGVSTNTHYKIMFYLDYLAMITVHTAKYGTIDVKPLGVIWGKFPQYSSKNTIMFDDIRRNFIMNPKSGLKIRPFRQAHLNRDRDRELLHLSVYLRDIARHCDDFDQLNHKKWEKYRPEKRSQHAGSKRKADDNSNSSTPTKEE</sequence>
<dbReference type="STRING" id="151549.A0A4C1VCG6"/>
<evidence type="ECO:0000256" key="18">
    <source>
        <dbReference type="SAM" id="Phobius"/>
    </source>
</evidence>
<evidence type="ECO:0000256" key="12">
    <source>
        <dbReference type="ARBA" id="ARBA00023136"/>
    </source>
</evidence>
<feature type="compositionally biased region" description="Acidic residues" evidence="17">
    <location>
        <begin position="593"/>
        <end position="604"/>
    </location>
</feature>
<reference evidence="21 22" key="1">
    <citation type="journal article" date="2019" name="Commun. Biol.">
        <title>The bagworm genome reveals a unique fibroin gene that provides high tensile strength.</title>
        <authorList>
            <person name="Kono N."/>
            <person name="Nakamura H."/>
            <person name="Ohtoshi R."/>
            <person name="Tomita M."/>
            <person name="Numata K."/>
            <person name="Arakawa K."/>
        </authorList>
    </citation>
    <scope>NUCLEOTIDE SEQUENCE [LARGE SCALE GENOMIC DNA]</scope>
</reference>
<dbReference type="InterPro" id="IPR051856">
    <property type="entry name" value="CSR-E3_Ligase_Protein"/>
</dbReference>
<dbReference type="PROSITE" id="PS50053">
    <property type="entry name" value="UBIQUITIN_2"/>
    <property type="match status" value="1"/>
</dbReference>
<dbReference type="SUPFAM" id="SSF54236">
    <property type="entry name" value="Ubiquitin-like"/>
    <property type="match status" value="1"/>
</dbReference>
<dbReference type="EC" id="3.1.3.16" evidence="4"/>
<evidence type="ECO:0000256" key="10">
    <source>
        <dbReference type="ARBA" id="ARBA00022912"/>
    </source>
</evidence>
<evidence type="ECO:0000313" key="22">
    <source>
        <dbReference type="Proteomes" id="UP000299102"/>
    </source>
</evidence>
<keyword evidence="10" id="KW-0904">Protein phosphatase</keyword>
<evidence type="ECO:0000256" key="14">
    <source>
        <dbReference type="ARBA" id="ARBA00032039"/>
    </source>
</evidence>
<dbReference type="Pfam" id="PF26039">
    <property type="entry name" value="Dcst2"/>
    <property type="match status" value="1"/>
</dbReference>
<evidence type="ECO:0000256" key="8">
    <source>
        <dbReference type="ARBA" id="ARBA00022801"/>
    </source>
</evidence>
<dbReference type="InterPro" id="IPR011943">
    <property type="entry name" value="HAD-SF_hydro_IIID"/>
</dbReference>
<evidence type="ECO:0000256" key="6">
    <source>
        <dbReference type="ARBA" id="ARBA00022692"/>
    </source>
</evidence>
<dbReference type="InterPro" id="IPR023214">
    <property type="entry name" value="HAD_sf"/>
</dbReference>
<evidence type="ECO:0000256" key="7">
    <source>
        <dbReference type="ARBA" id="ARBA00022723"/>
    </source>
</evidence>
<dbReference type="NCBIfam" id="TIGR02245">
    <property type="entry name" value="HAD_IIID1"/>
    <property type="match status" value="1"/>
</dbReference>
<evidence type="ECO:0000256" key="3">
    <source>
        <dbReference type="ARBA" id="ARBA00004141"/>
    </source>
</evidence>
<dbReference type="InterPro" id="IPR058842">
    <property type="entry name" value="DCST1_C"/>
</dbReference>
<keyword evidence="6 18" id="KW-0812">Transmembrane</keyword>
<keyword evidence="7" id="KW-0479">Metal-binding</keyword>
<dbReference type="InterPro" id="IPR029071">
    <property type="entry name" value="Ubiquitin-like_domsf"/>
</dbReference>
<dbReference type="InterPro" id="IPR000626">
    <property type="entry name" value="Ubiquitin-like_dom"/>
</dbReference>
<accession>A0A4C1VCG6</accession>
<dbReference type="FunFam" id="3.40.50.1000:FF:000050">
    <property type="entry name" value="Ubiquitin-like domain-containing CTD phosphatase 1"/>
    <property type="match status" value="1"/>
</dbReference>
<evidence type="ECO:0000259" key="19">
    <source>
        <dbReference type="PROSITE" id="PS50053"/>
    </source>
</evidence>
<evidence type="ECO:0000256" key="16">
    <source>
        <dbReference type="ARBA" id="ARBA00048336"/>
    </source>
</evidence>
<dbReference type="PANTHER" id="PTHR21041:SF9">
    <property type="entry name" value="DENDRITIC CELL-SPECIFIC TRANSMEMBRANE PROTEIN-LIKE DOMAIN-CONTAINING PROTEIN"/>
    <property type="match status" value="1"/>
</dbReference>
<dbReference type="Pfam" id="PF00240">
    <property type="entry name" value="ubiquitin"/>
    <property type="match status" value="1"/>
</dbReference>
<evidence type="ECO:0000256" key="4">
    <source>
        <dbReference type="ARBA" id="ARBA00013081"/>
    </source>
</evidence>
<dbReference type="InterPro" id="IPR004274">
    <property type="entry name" value="FCP1_dom"/>
</dbReference>